<proteinExistence type="predicted"/>
<reference evidence="1" key="1">
    <citation type="journal article" date="2023" name="IScience">
        <title>Live-bearing cockroach genome reveals convergent evolutionary mechanisms linked to viviparity in insects and beyond.</title>
        <authorList>
            <person name="Fouks B."/>
            <person name="Harrison M.C."/>
            <person name="Mikhailova A.A."/>
            <person name="Marchal E."/>
            <person name="English S."/>
            <person name="Carruthers M."/>
            <person name="Jennings E.C."/>
            <person name="Chiamaka E.L."/>
            <person name="Frigard R.A."/>
            <person name="Pippel M."/>
            <person name="Attardo G.M."/>
            <person name="Benoit J.B."/>
            <person name="Bornberg-Bauer E."/>
            <person name="Tobe S.S."/>
        </authorList>
    </citation>
    <scope>NUCLEOTIDE SEQUENCE</scope>
    <source>
        <strain evidence="1">Stay&amp;Tobe</strain>
    </source>
</reference>
<dbReference type="AlphaFoldDB" id="A0AAD7Z8R3"/>
<feature type="non-terminal residue" evidence="1">
    <location>
        <position position="434"/>
    </location>
</feature>
<evidence type="ECO:0000313" key="1">
    <source>
        <dbReference type="EMBL" id="KAJ9576154.1"/>
    </source>
</evidence>
<sequence length="434" mass="48308">PYAQRIIKISTFFFSAVFEMDQKSRMRDRNAEHGRELYSEKTRLATMVLHWMFYCLMAMTSVSGADRKCEGIGQPLKYLWGDALSDPPDCIGPNGNSYPTATISRTFKNLAGWGTSRTGRSYNPIDPLLTQKTLLHNYQLANNAVPDLITSTSRTGRNGLHKYTPREACGGTPARLCKTRYNTTAPMYGVSLTSGQPVTIVQKFPDLLQQVVFEVCESSECDVVRGECTQTYVPYLFLVIPLGPVTLTGQDYVLVESGCVCKPKLLSEINISIHLLKAYLYLVLECYSFPGASLAILTVILSYDIVELSSLVRRIFKTEKQHKVVVYKRKNNKLLASAGSFTPRKLTSYLIVCGFSACINHSSTMASTSGSDDMEVAEISTQCALDIKYFKVAAQIKGYFYIIINYLQTFPDYDIGGPSRTTNAPMRPPQTGTL</sequence>
<feature type="non-terminal residue" evidence="1">
    <location>
        <position position="1"/>
    </location>
</feature>
<dbReference type="EMBL" id="JASPKZ010009807">
    <property type="protein sequence ID" value="KAJ9576154.1"/>
    <property type="molecule type" value="Genomic_DNA"/>
</dbReference>
<dbReference type="Proteomes" id="UP001233999">
    <property type="component" value="Unassembled WGS sequence"/>
</dbReference>
<dbReference type="PANTHER" id="PTHR41153">
    <property type="entry name" value="RE41427P"/>
    <property type="match status" value="1"/>
</dbReference>
<organism evidence="1 2">
    <name type="scientific">Diploptera punctata</name>
    <name type="common">Pacific beetle cockroach</name>
    <dbReference type="NCBI Taxonomy" id="6984"/>
    <lineage>
        <taxon>Eukaryota</taxon>
        <taxon>Metazoa</taxon>
        <taxon>Ecdysozoa</taxon>
        <taxon>Arthropoda</taxon>
        <taxon>Hexapoda</taxon>
        <taxon>Insecta</taxon>
        <taxon>Pterygota</taxon>
        <taxon>Neoptera</taxon>
        <taxon>Polyneoptera</taxon>
        <taxon>Dictyoptera</taxon>
        <taxon>Blattodea</taxon>
        <taxon>Blaberoidea</taxon>
        <taxon>Blaberidae</taxon>
        <taxon>Diplopterinae</taxon>
        <taxon>Diploptera</taxon>
    </lineage>
</organism>
<evidence type="ECO:0000313" key="2">
    <source>
        <dbReference type="Proteomes" id="UP001233999"/>
    </source>
</evidence>
<keyword evidence="2" id="KW-1185">Reference proteome</keyword>
<dbReference type="InterPro" id="IPR029034">
    <property type="entry name" value="Cystine-knot_cytokine"/>
</dbReference>
<gene>
    <name evidence="1" type="ORF">L9F63_006976</name>
</gene>
<comment type="caution">
    <text evidence="1">The sequence shown here is derived from an EMBL/GenBank/DDBJ whole genome shotgun (WGS) entry which is preliminary data.</text>
</comment>
<protein>
    <submittedName>
        <fullName evidence="1">Uncharacterized protein</fullName>
    </submittedName>
</protein>
<reference evidence="1" key="2">
    <citation type="submission" date="2023-05" db="EMBL/GenBank/DDBJ databases">
        <authorList>
            <person name="Fouks B."/>
        </authorList>
    </citation>
    <scope>NUCLEOTIDE SEQUENCE</scope>
    <source>
        <strain evidence="1">Stay&amp;Tobe</strain>
        <tissue evidence="1">Testes</tissue>
    </source>
</reference>
<dbReference type="PANTHER" id="PTHR41153:SF2">
    <property type="entry name" value="RE41427P"/>
    <property type="match status" value="1"/>
</dbReference>
<name>A0AAD7Z8R3_DIPPU</name>
<dbReference type="Gene3D" id="2.10.90.10">
    <property type="entry name" value="Cystine-knot cytokines"/>
    <property type="match status" value="1"/>
</dbReference>
<dbReference type="SUPFAM" id="SSF57501">
    <property type="entry name" value="Cystine-knot cytokines"/>
    <property type="match status" value="1"/>
</dbReference>
<accession>A0AAD7Z8R3</accession>